<dbReference type="CDD" id="cd00397">
    <property type="entry name" value="DNA_BRE_C"/>
    <property type="match status" value="1"/>
</dbReference>
<dbReference type="GO" id="GO:0003677">
    <property type="term" value="F:DNA binding"/>
    <property type="evidence" value="ECO:0007669"/>
    <property type="project" value="UniProtKB-KW"/>
</dbReference>
<comment type="caution">
    <text evidence="6">The sequence shown here is derived from an EMBL/GenBank/DDBJ whole genome shotgun (WGS) entry which is preliminary data.</text>
</comment>
<dbReference type="Gene3D" id="1.10.150.130">
    <property type="match status" value="1"/>
</dbReference>
<evidence type="ECO:0000256" key="1">
    <source>
        <dbReference type="ARBA" id="ARBA00008857"/>
    </source>
</evidence>
<dbReference type="Proteomes" id="UP000596827">
    <property type="component" value="Unassembled WGS sequence"/>
</dbReference>
<keyword evidence="4" id="KW-0233">DNA recombination</keyword>
<dbReference type="InterPro" id="IPR002104">
    <property type="entry name" value="Integrase_catalytic"/>
</dbReference>
<dbReference type="InterPro" id="IPR013762">
    <property type="entry name" value="Integrase-like_cat_sf"/>
</dbReference>
<dbReference type="InterPro" id="IPR011010">
    <property type="entry name" value="DNA_brk_join_enz"/>
</dbReference>
<dbReference type="PANTHER" id="PTHR30349">
    <property type="entry name" value="PHAGE INTEGRASE-RELATED"/>
    <property type="match status" value="1"/>
</dbReference>
<evidence type="ECO:0000256" key="4">
    <source>
        <dbReference type="ARBA" id="ARBA00023172"/>
    </source>
</evidence>
<dbReference type="Pfam" id="PF12835">
    <property type="entry name" value="Integrase_1"/>
    <property type="match status" value="1"/>
</dbReference>
<keyword evidence="2" id="KW-0229">DNA integration</keyword>
<dbReference type="InterPro" id="IPR024456">
    <property type="entry name" value="Integrase_catalytic_putative"/>
</dbReference>
<dbReference type="InterPro" id="IPR050090">
    <property type="entry name" value="Tyrosine_recombinase_XerCD"/>
</dbReference>
<dbReference type="InterPro" id="IPR010998">
    <property type="entry name" value="Integrase_recombinase_N"/>
</dbReference>
<evidence type="ECO:0000256" key="3">
    <source>
        <dbReference type="ARBA" id="ARBA00023125"/>
    </source>
</evidence>
<name>A0A923M376_9BURK</name>
<organism evidence="6 7">
    <name type="scientific">Ramlibacter albus</name>
    <dbReference type="NCBI Taxonomy" id="2079448"/>
    <lineage>
        <taxon>Bacteria</taxon>
        <taxon>Pseudomonadati</taxon>
        <taxon>Pseudomonadota</taxon>
        <taxon>Betaproteobacteria</taxon>
        <taxon>Burkholderiales</taxon>
        <taxon>Comamonadaceae</taxon>
        <taxon>Ramlibacter</taxon>
    </lineage>
</organism>
<accession>A0A923M376</accession>
<comment type="similarity">
    <text evidence="1">Belongs to the 'phage' integrase family.</text>
</comment>
<keyword evidence="7" id="KW-1185">Reference proteome</keyword>
<dbReference type="Pfam" id="PF12834">
    <property type="entry name" value="Phage_int_SAM_2"/>
    <property type="match status" value="1"/>
</dbReference>
<evidence type="ECO:0000256" key="2">
    <source>
        <dbReference type="ARBA" id="ARBA00022908"/>
    </source>
</evidence>
<gene>
    <name evidence="6" type="ORF">H8R02_01360</name>
</gene>
<dbReference type="InterPro" id="IPR024457">
    <property type="entry name" value="Putative_integrase_N"/>
</dbReference>
<dbReference type="RefSeq" id="WP_187079547.1">
    <property type="nucleotide sequence ID" value="NZ_JACORU010000001.1"/>
</dbReference>
<dbReference type="Gene3D" id="1.10.443.10">
    <property type="entry name" value="Intergrase catalytic core"/>
    <property type="match status" value="1"/>
</dbReference>
<protein>
    <submittedName>
        <fullName evidence="6">Site-specific integrase</fullName>
    </submittedName>
</protein>
<dbReference type="PANTHER" id="PTHR30349:SF41">
    <property type="entry name" value="INTEGRASE_RECOMBINASE PROTEIN MJ0367-RELATED"/>
    <property type="match status" value="1"/>
</dbReference>
<dbReference type="GO" id="GO:0006310">
    <property type="term" value="P:DNA recombination"/>
    <property type="evidence" value="ECO:0007669"/>
    <property type="project" value="UniProtKB-KW"/>
</dbReference>
<evidence type="ECO:0000313" key="7">
    <source>
        <dbReference type="Proteomes" id="UP000596827"/>
    </source>
</evidence>
<feature type="domain" description="Tyr recombinase" evidence="5">
    <location>
        <begin position="161"/>
        <end position="366"/>
    </location>
</feature>
<evidence type="ECO:0000259" key="5">
    <source>
        <dbReference type="PROSITE" id="PS51898"/>
    </source>
</evidence>
<keyword evidence="3" id="KW-0238">DNA-binding</keyword>
<dbReference type="EMBL" id="JACORU010000001">
    <property type="protein sequence ID" value="MBC5763083.1"/>
    <property type="molecule type" value="Genomic_DNA"/>
</dbReference>
<evidence type="ECO:0000313" key="6">
    <source>
        <dbReference type="EMBL" id="MBC5763083.1"/>
    </source>
</evidence>
<sequence length="366" mass="41721">MKTPDQRRHPRRKRTTRGCNSLALHTAMVCNQRPGDPHKQLNMLLRRSNIPAAFGRERTISHKTQYDFGREMHRAIDLSRVCRMPIQNLQDLRRKHVIAYCKHWESLGLAPKTINKYVSTIRRFLDLTGKRGAIPEGAEWRRILRDNGISVGGDRPTAIARFPKGWRDFGLNPEEIITAIEEEDELVGCQLRMQLLFGLRLNESCQIVPDDSDKGDHLMVWRGTKGGKERVVKLSRDGEKAAKQRALLERAKQLAARTSNRSLGDPTQSLRAVKNRMTYLARKHGVSRKVMGVTMHGLRHQFACDLFRELTGLEPPVMRDVDSTVYGENFDLVRSAVLEIARQMGHERGEITYAYIGAPNGRGKSN</sequence>
<dbReference type="SUPFAM" id="SSF56349">
    <property type="entry name" value="DNA breaking-rejoining enzymes"/>
    <property type="match status" value="1"/>
</dbReference>
<reference evidence="6" key="1">
    <citation type="submission" date="2020-08" db="EMBL/GenBank/DDBJ databases">
        <title>Ramlibacter sp. GTP1 16S ribosomal RNA gene genome sequencing and assembly.</title>
        <authorList>
            <person name="Kang M."/>
        </authorList>
    </citation>
    <scope>NUCLEOTIDE SEQUENCE</scope>
    <source>
        <strain evidence="6">GTP1</strain>
    </source>
</reference>
<dbReference type="GO" id="GO:0015074">
    <property type="term" value="P:DNA integration"/>
    <property type="evidence" value="ECO:0007669"/>
    <property type="project" value="UniProtKB-KW"/>
</dbReference>
<dbReference type="AlphaFoldDB" id="A0A923M376"/>
<dbReference type="PROSITE" id="PS51898">
    <property type="entry name" value="TYR_RECOMBINASE"/>
    <property type="match status" value="1"/>
</dbReference>
<proteinExistence type="inferred from homology"/>